<evidence type="ECO:0000313" key="3">
    <source>
        <dbReference type="EMBL" id="TGU72828.1"/>
    </source>
</evidence>
<keyword evidence="1 3" id="KW-0489">Methyltransferase</keyword>
<proteinExistence type="predicted"/>
<accession>A0A4S1CGV5</accession>
<protein>
    <submittedName>
        <fullName evidence="3">16S rRNA (Guanine(966)-N(2))-methyltransferase RsmD</fullName>
        <ecNumber evidence="3">2.1.1.171</ecNumber>
    </submittedName>
</protein>
<dbReference type="EC" id="2.1.1.171" evidence="3"/>
<dbReference type="PANTHER" id="PTHR43542">
    <property type="entry name" value="METHYLTRANSFERASE"/>
    <property type="match status" value="1"/>
</dbReference>
<dbReference type="Proteomes" id="UP000306416">
    <property type="component" value="Unassembled WGS sequence"/>
</dbReference>
<keyword evidence="2 3" id="KW-0808">Transferase</keyword>
<dbReference type="GO" id="GO:0003676">
    <property type="term" value="F:nucleic acid binding"/>
    <property type="evidence" value="ECO:0007669"/>
    <property type="project" value="InterPro"/>
</dbReference>
<dbReference type="InterPro" id="IPR002052">
    <property type="entry name" value="DNA_methylase_N6_adenine_CS"/>
</dbReference>
<dbReference type="EMBL" id="SRSC01000002">
    <property type="protein sequence ID" value="TGU72828.1"/>
    <property type="molecule type" value="Genomic_DNA"/>
</dbReference>
<sequence length="193" mass="21223">MRVIAGSARGRQLTAPKNMRVRPTADRVKEALFSILVSRLGDLTGMRVLDLFAGTGNLGIEALSRGAEFALFVDAHRESAELVRKNLELTRLAEHARVVVQEAGAALKWLSRGEPPFHLVFLDPPYGEGHTQRLLELLAQSPVVDGGTTVIAEFSVKEDVPTRFGRLKESERRIYGDTALSFLTITDRGETCP</sequence>
<comment type="caution">
    <text evidence="3">The sequence shown here is derived from an EMBL/GenBank/DDBJ whole genome shotgun (WGS) entry which is preliminary data.</text>
</comment>
<evidence type="ECO:0000256" key="1">
    <source>
        <dbReference type="ARBA" id="ARBA00022603"/>
    </source>
</evidence>
<dbReference type="InterPro" id="IPR029063">
    <property type="entry name" value="SAM-dependent_MTases_sf"/>
</dbReference>
<organism evidence="3 4">
    <name type="scientific">Geomonas terrae</name>
    <dbReference type="NCBI Taxonomy" id="2562681"/>
    <lineage>
        <taxon>Bacteria</taxon>
        <taxon>Pseudomonadati</taxon>
        <taxon>Thermodesulfobacteriota</taxon>
        <taxon>Desulfuromonadia</taxon>
        <taxon>Geobacterales</taxon>
        <taxon>Geobacteraceae</taxon>
        <taxon>Geomonas</taxon>
    </lineage>
</organism>
<dbReference type="Pfam" id="PF03602">
    <property type="entry name" value="Cons_hypoth95"/>
    <property type="match status" value="1"/>
</dbReference>
<dbReference type="GO" id="GO:0052913">
    <property type="term" value="F:16S rRNA (guanine(966)-N(2))-methyltransferase activity"/>
    <property type="evidence" value="ECO:0007669"/>
    <property type="project" value="UniProtKB-EC"/>
</dbReference>
<dbReference type="InterPro" id="IPR004398">
    <property type="entry name" value="RNA_MeTrfase_RsmD"/>
</dbReference>
<dbReference type="NCBIfam" id="TIGR00095">
    <property type="entry name" value="16S rRNA (guanine(966)-N(2))-methyltransferase RsmD"/>
    <property type="match status" value="1"/>
</dbReference>
<reference evidence="3 4" key="1">
    <citation type="submission" date="2019-04" db="EMBL/GenBank/DDBJ databases">
        <title>Geobacter oryzae sp. nov., ferric-reducing bacteria isolated from paddy soil.</title>
        <authorList>
            <person name="Xu Z."/>
            <person name="Masuda Y."/>
            <person name="Itoh H."/>
            <person name="Senoo K."/>
        </authorList>
    </citation>
    <scope>NUCLEOTIDE SEQUENCE [LARGE SCALE GENOMIC DNA]</scope>
    <source>
        <strain evidence="3 4">Red111</strain>
    </source>
</reference>
<dbReference type="PANTHER" id="PTHR43542:SF1">
    <property type="entry name" value="METHYLTRANSFERASE"/>
    <property type="match status" value="1"/>
</dbReference>
<dbReference type="AlphaFoldDB" id="A0A4S1CGV5"/>
<name>A0A4S1CGV5_9BACT</name>
<evidence type="ECO:0000313" key="4">
    <source>
        <dbReference type="Proteomes" id="UP000306416"/>
    </source>
</evidence>
<gene>
    <name evidence="3" type="primary">rsmD</name>
    <name evidence="3" type="ORF">E4633_11100</name>
</gene>
<dbReference type="CDD" id="cd02440">
    <property type="entry name" value="AdoMet_MTases"/>
    <property type="match status" value="1"/>
</dbReference>
<dbReference type="Gene3D" id="3.40.50.150">
    <property type="entry name" value="Vaccinia Virus protein VP39"/>
    <property type="match status" value="1"/>
</dbReference>
<dbReference type="SUPFAM" id="SSF53335">
    <property type="entry name" value="S-adenosyl-L-methionine-dependent methyltransferases"/>
    <property type="match status" value="1"/>
</dbReference>
<dbReference type="PROSITE" id="PS00092">
    <property type="entry name" value="N6_MTASE"/>
    <property type="match status" value="1"/>
</dbReference>
<dbReference type="RefSeq" id="WP_135870298.1">
    <property type="nucleotide sequence ID" value="NZ_SRSC01000002.1"/>
</dbReference>
<keyword evidence="4" id="KW-1185">Reference proteome</keyword>
<evidence type="ECO:0000256" key="2">
    <source>
        <dbReference type="ARBA" id="ARBA00022679"/>
    </source>
</evidence>
<dbReference type="PIRSF" id="PIRSF004553">
    <property type="entry name" value="CHP00095"/>
    <property type="match status" value="1"/>
</dbReference>